<comment type="caution">
    <text evidence="1">The sequence shown here is derived from an EMBL/GenBank/DDBJ whole genome shotgun (WGS) entry which is preliminary data.</text>
</comment>
<evidence type="ECO:0000313" key="1">
    <source>
        <dbReference type="EMBL" id="MCX8534191.1"/>
    </source>
</evidence>
<accession>A0ABT3Y7P4</accession>
<name>A0ABT3Y7P4_9FLAO</name>
<protein>
    <submittedName>
        <fullName evidence="1">Uncharacterized protein</fullName>
    </submittedName>
</protein>
<dbReference type="EMBL" id="JAOVZV010000021">
    <property type="protein sequence ID" value="MCX8534191.1"/>
    <property type="molecule type" value="Genomic_DNA"/>
</dbReference>
<dbReference type="RefSeq" id="WP_267282644.1">
    <property type="nucleotide sequence ID" value="NZ_JAOVZV010000021.1"/>
</dbReference>
<proteinExistence type="predicted"/>
<keyword evidence="2" id="KW-1185">Reference proteome</keyword>
<dbReference type="Proteomes" id="UP001070176">
    <property type="component" value="Unassembled WGS sequence"/>
</dbReference>
<organism evidence="1 2">
    <name type="scientific">Chryseobacterium luquanense</name>
    <dbReference type="NCBI Taxonomy" id="2983766"/>
    <lineage>
        <taxon>Bacteria</taxon>
        <taxon>Pseudomonadati</taxon>
        <taxon>Bacteroidota</taxon>
        <taxon>Flavobacteriia</taxon>
        <taxon>Flavobacteriales</taxon>
        <taxon>Weeksellaceae</taxon>
        <taxon>Chryseobacterium group</taxon>
        <taxon>Chryseobacterium</taxon>
    </lineage>
</organism>
<evidence type="ECO:0000313" key="2">
    <source>
        <dbReference type="Proteomes" id="UP001070176"/>
    </source>
</evidence>
<gene>
    <name evidence="1" type="ORF">OEA66_17720</name>
</gene>
<sequence length="53" mass="5936">MENIEGYRMVATVTSATIFTSGKGNLKRAGFMYAINDKGEYNIIRFAVELNND</sequence>
<reference evidence="1" key="1">
    <citation type="submission" date="2022-10" db="EMBL/GenBank/DDBJ databases">
        <title>Chryseobacterium sp. nov., a novel bacterial species.</title>
        <authorList>
            <person name="Cao Y."/>
        </authorList>
    </citation>
    <scope>NUCLEOTIDE SEQUENCE</scope>
    <source>
        <strain evidence="1">KC 927</strain>
    </source>
</reference>